<dbReference type="SUPFAM" id="SSF52540">
    <property type="entry name" value="P-loop containing nucleoside triphosphate hydrolases"/>
    <property type="match status" value="1"/>
</dbReference>
<dbReference type="Gene3D" id="3.40.50.300">
    <property type="entry name" value="P-loop containing nucleotide triphosphate hydrolases"/>
    <property type="match status" value="1"/>
</dbReference>
<accession>A0ABR2L5K4</accession>
<dbReference type="Proteomes" id="UP001470230">
    <property type="component" value="Unassembled WGS sequence"/>
</dbReference>
<reference evidence="1 2" key="1">
    <citation type="submission" date="2024-04" db="EMBL/GenBank/DDBJ databases">
        <title>Tritrichomonas musculus Genome.</title>
        <authorList>
            <person name="Alves-Ferreira E."/>
            <person name="Grigg M."/>
            <person name="Lorenzi H."/>
            <person name="Galac M."/>
        </authorList>
    </citation>
    <scope>NUCLEOTIDE SEQUENCE [LARGE SCALE GENOMIC DNA]</scope>
    <source>
        <strain evidence="1 2">EAF2021</strain>
    </source>
</reference>
<comment type="caution">
    <text evidence="1">The sequence shown here is derived from an EMBL/GenBank/DDBJ whole genome shotgun (WGS) entry which is preliminary data.</text>
</comment>
<evidence type="ECO:0000313" key="2">
    <source>
        <dbReference type="Proteomes" id="UP001470230"/>
    </source>
</evidence>
<dbReference type="PROSITE" id="PS51419">
    <property type="entry name" value="RAB"/>
    <property type="match status" value="1"/>
</dbReference>
<name>A0ABR2L5K4_9EUKA</name>
<gene>
    <name evidence="1" type="ORF">M9Y10_000803</name>
</gene>
<organism evidence="1 2">
    <name type="scientific">Tritrichomonas musculus</name>
    <dbReference type="NCBI Taxonomy" id="1915356"/>
    <lineage>
        <taxon>Eukaryota</taxon>
        <taxon>Metamonada</taxon>
        <taxon>Parabasalia</taxon>
        <taxon>Tritrichomonadida</taxon>
        <taxon>Tritrichomonadidae</taxon>
        <taxon>Tritrichomonas</taxon>
    </lineage>
</organism>
<keyword evidence="2" id="KW-1185">Reference proteome</keyword>
<dbReference type="EMBL" id="JAPFFF010000001">
    <property type="protein sequence ID" value="KAK8898512.1"/>
    <property type="molecule type" value="Genomic_DNA"/>
</dbReference>
<protein>
    <recommendedName>
        <fullName evidence="3">Ras family protein</fullName>
    </recommendedName>
</protein>
<sequence>MPGSTRYKSLGPMYWNDSNSFIFLYNGETQSPDVLEEFYQLVKGSVQNQCYMIVAANIDYNRSMNVNNEEIKQWCNQKGLEHTEISTVTGGGINELLSKIATECYEMSKSNT</sequence>
<dbReference type="InterPro" id="IPR027417">
    <property type="entry name" value="P-loop_NTPase"/>
</dbReference>
<evidence type="ECO:0008006" key="3">
    <source>
        <dbReference type="Google" id="ProtNLM"/>
    </source>
</evidence>
<dbReference type="Pfam" id="PF00071">
    <property type="entry name" value="Ras"/>
    <property type="match status" value="1"/>
</dbReference>
<proteinExistence type="predicted"/>
<evidence type="ECO:0000313" key="1">
    <source>
        <dbReference type="EMBL" id="KAK8898512.1"/>
    </source>
</evidence>
<dbReference type="InterPro" id="IPR001806">
    <property type="entry name" value="Small_GTPase"/>
</dbReference>